<dbReference type="InterPro" id="IPR010730">
    <property type="entry name" value="HET"/>
</dbReference>
<dbReference type="PANTHER" id="PTHR24148:SF64">
    <property type="entry name" value="HETEROKARYON INCOMPATIBILITY DOMAIN-CONTAINING PROTEIN"/>
    <property type="match status" value="1"/>
</dbReference>
<dbReference type="PANTHER" id="PTHR24148">
    <property type="entry name" value="ANKYRIN REPEAT DOMAIN-CONTAINING PROTEIN 39 HOMOLOG-RELATED"/>
    <property type="match status" value="1"/>
</dbReference>
<evidence type="ECO:0000256" key="1">
    <source>
        <dbReference type="SAM" id="MobiDB-lite"/>
    </source>
</evidence>
<evidence type="ECO:0000313" key="3">
    <source>
        <dbReference type="EMBL" id="KAK4452256.1"/>
    </source>
</evidence>
<name>A0AAV9H053_9PEZI</name>
<keyword evidence="4" id="KW-1185">Reference proteome</keyword>
<evidence type="ECO:0000313" key="4">
    <source>
        <dbReference type="Proteomes" id="UP001321760"/>
    </source>
</evidence>
<dbReference type="AlphaFoldDB" id="A0AAV9H053"/>
<reference evidence="3" key="1">
    <citation type="journal article" date="2023" name="Mol. Phylogenet. Evol.">
        <title>Genome-scale phylogeny and comparative genomics of the fungal order Sordariales.</title>
        <authorList>
            <person name="Hensen N."/>
            <person name="Bonometti L."/>
            <person name="Westerberg I."/>
            <person name="Brannstrom I.O."/>
            <person name="Guillou S."/>
            <person name="Cros-Aarteil S."/>
            <person name="Calhoun S."/>
            <person name="Haridas S."/>
            <person name="Kuo A."/>
            <person name="Mondo S."/>
            <person name="Pangilinan J."/>
            <person name="Riley R."/>
            <person name="LaButti K."/>
            <person name="Andreopoulos B."/>
            <person name="Lipzen A."/>
            <person name="Chen C."/>
            <person name="Yan M."/>
            <person name="Daum C."/>
            <person name="Ng V."/>
            <person name="Clum A."/>
            <person name="Steindorff A."/>
            <person name="Ohm R.A."/>
            <person name="Martin F."/>
            <person name="Silar P."/>
            <person name="Natvig D.O."/>
            <person name="Lalanne C."/>
            <person name="Gautier V."/>
            <person name="Ament-Velasquez S.L."/>
            <person name="Kruys A."/>
            <person name="Hutchinson M.I."/>
            <person name="Powell A.J."/>
            <person name="Barry K."/>
            <person name="Miller A.N."/>
            <person name="Grigoriev I.V."/>
            <person name="Debuchy R."/>
            <person name="Gladieux P."/>
            <person name="Hiltunen Thoren M."/>
            <person name="Johannesson H."/>
        </authorList>
    </citation>
    <scope>NUCLEOTIDE SEQUENCE</scope>
    <source>
        <strain evidence="3">PSN243</strain>
    </source>
</reference>
<accession>A0AAV9H053</accession>
<organism evidence="3 4">
    <name type="scientific">Podospora aff. communis PSN243</name>
    <dbReference type="NCBI Taxonomy" id="3040156"/>
    <lineage>
        <taxon>Eukaryota</taxon>
        <taxon>Fungi</taxon>
        <taxon>Dikarya</taxon>
        <taxon>Ascomycota</taxon>
        <taxon>Pezizomycotina</taxon>
        <taxon>Sordariomycetes</taxon>
        <taxon>Sordariomycetidae</taxon>
        <taxon>Sordariales</taxon>
        <taxon>Podosporaceae</taxon>
        <taxon>Podospora</taxon>
    </lineage>
</organism>
<proteinExistence type="predicted"/>
<reference evidence="3" key="2">
    <citation type="submission" date="2023-05" db="EMBL/GenBank/DDBJ databases">
        <authorList>
            <consortium name="Lawrence Berkeley National Laboratory"/>
            <person name="Steindorff A."/>
            <person name="Hensen N."/>
            <person name="Bonometti L."/>
            <person name="Westerberg I."/>
            <person name="Brannstrom I.O."/>
            <person name="Guillou S."/>
            <person name="Cros-Aarteil S."/>
            <person name="Calhoun S."/>
            <person name="Haridas S."/>
            <person name="Kuo A."/>
            <person name="Mondo S."/>
            <person name="Pangilinan J."/>
            <person name="Riley R."/>
            <person name="Labutti K."/>
            <person name="Andreopoulos B."/>
            <person name="Lipzen A."/>
            <person name="Chen C."/>
            <person name="Yanf M."/>
            <person name="Daum C."/>
            <person name="Ng V."/>
            <person name="Clum A."/>
            <person name="Ohm R."/>
            <person name="Martin F."/>
            <person name="Silar P."/>
            <person name="Natvig D."/>
            <person name="Lalanne C."/>
            <person name="Gautier V."/>
            <person name="Ament-Velasquez S.L."/>
            <person name="Kruys A."/>
            <person name="Hutchinson M.I."/>
            <person name="Powell A.J."/>
            <person name="Barry K."/>
            <person name="Miller A.N."/>
            <person name="Grigoriev I.V."/>
            <person name="Debuchy R."/>
            <person name="Gladieux P."/>
            <person name="Thoren M.H."/>
            <person name="Johannesson H."/>
        </authorList>
    </citation>
    <scope>NUCLEOTIDE SEQUENCE</scope>
    <source>
        <strain evidence="3">PSN243</strain>
    </source>
</reference>
<protein>
    <submittedName>
        <fullName evidence="3">Heterokaryon incompatibility protein-domain-containing protein</fullName>
    </submittedName>
</protein>
<feature type="domain" description="Heterokaryon incompatibility" evidence="2">
    <location>
        <begin position="54"/>
        <end position="209"/>
    </location>
</feature>
<dbReference type="EMBL" id="MU865925">
    <property type="protein sequence ID" value="KAK4452256.1"/>
    <property type="molecule type" value="Genomic_DNA"/>
</dbReference>
<feature type="region of interest" description="Disordered" evidence="1">
    <location>
        <begin position="1"/>
        <end position="22"/>
    </location>
</feature>
<dbReference type="InterPro" id="IPR052895">
    <property type="entry name" value="HetReg/Transcr_Mod"/>
</dbReference>
<sequence length="588" mass="65930">MHEALGRQAKPTSPYAGEPLGDDETRVLHLAPGADDLPLTGSLQIVALDKEPVYEALSYEWGSPGKLQKFTTTDGCVIHITQSLHDALRDLRHRDLVAGRRVLWADGICINQDDVIERERQVSIMGRIYRQAQRVITYIGPEKDNGAAGVEMACKLWRLHHDPDGLDIDDLDAANLEEAGLASREDPSWAALKSLFLRSWASRCWCAQEFVCNENLIMMCGKTVLPSWEILPGVVQLCFSRQMPAALLPTPAEDTASLKECLWSLLRLRRALIPPSSAIEVDLWYLLTRFHPFQATDPRDKVYSLLGHDVDGSSPEIPVDYAVSVRDLYTKEAVLILNKRKDLKLLNSCLHQKNQSLPSWVPDWSTWHFGSGPGAGAHDRNILASGSTMSRFTIDEGMGGLEVAGCLVDEISWVGDGILPYYITHDGPAAARRKDWLERQLEAARNLDHSPDGTSDSSGMLWRSLIANTTHQETEAKDSYVRFFDAQRNVTNDSPEEQKEMARKFCDAVRWRSRYRSLASTKIGYFGAVPQTAQPGDIVCMFLGARHLFVVRPKGLDFTYVGHAYIHGLMRGEVLEAQWYRERTFALV</sequence>
<dbReference type="Pfam" id="PF06985">
    <property type="entry name" value="HET"/>
    <property type="match status" value="1"/>
</dbReference>
<gene>
    <name evidence="3" type="ORF">QBC34DRAFT_457309</name>
</gene>
<dbReference type="Proteomes" id="UP001321760">
    <property type="component" value="Unassembled WGS sequence"/>
</dbReference>
<comment type="caution">
    <text evidence="3">The sequence shown here is derived from an EMBL/GenBank/DDBJ whole genome shotgun (WGS) entry which is preliminary data.</text>
</comment>
<evidence type="ECO:0000259" key="2">
    <source>
        <dbReference type="Pfam" id="PF06985"/>
    </source>
</evidence>
<dbReference type="Pfam" id="PF26639">
    <property type="entry name" value="Het-6_barrel"/>
    <property type="match status" value="1"/>
</dbReference>